<dbReference type="AlphaFoldDB" id="A0A369JIM8"/>
<keyword evidence="1" id="KW-0560">Oxidoreductase</keyword>
<dbReference type="PANTHER" id="PTHR11133">
    <property type="entry name" value="SACCHAROPINE DEHYDROGENASE"/>
    <property type="match status" value="1"/>
</dbReference>
<dbReference type="Proteomes" id="UP000076154">
    <property type="component" value="Unassembled WGS sequence"/>
</dbReference>
<dbReference type="Gene3D" id="3.30.360.10">
    <property type="entry name" value="Dihydrodipicolinate Reductase, domain 2"/>
    <property type="match status" value="1"/>
</dbReference>
<dbReference type="InterPro" id="IPR051168">
    <property type="entry name" value="AASS"/>
</dbReference>
<organism evidence="5 6">
    <name type="scientific">Hypsizygus marmoreus</name>
    <name type="common">White beech mushroom</name>
    <name type="synonym">Agaricus marmoreus</name>
    <dbReference type="NCBI Taxonomy" id="39966"/>
    <lineage>
        <taxon>Eukaryota</taxon>
        <taxon>Fungi</taxon>
        <taxon>Dikarya</taxon>
        <taxon>Basidiomycota</taxon>
        <taxon>Agaricomycotina</taxon>
        <taxon>Agaricomycetes</taxon>
        <taxon>Agaricomycetidae</taxon>
        <taxon>Agaricales</taxon>
        <taxon>Tricholomatineae</taxon>
        <taxon>Lyophyllaceae</taxon>
        <taxon>Hypsizygus</taxon>
    </lineage>
</organism>
<dbReference type="Pfam" id="PF05222">
    <property type="entry name" value="AlaDh_PNT_N"/>
    <property type="match status" value="1"/>
</dbReference>
<name>A0A369JIM8_HYPMA</name>
<sequence>MHKRAPSSLLRLSTASGSRPPLTVGIRREDPQRIWERRTPLTPEAVQYLVSEKKVDVEIEHCDRRVFSDAEYAKAGAKVRRSLGNSHIILGIKETPLHEVITSPLPTPVASHSTNPTCARTHLMFSHTAKGQPYNTPLLAKFVAESSKKNQPTNYDIPRLIDYELLTNDSDGKRTVGFGWFAGVAGVLESLSAMAHSHLEVGIASPFLYTPRPHTHPSLESLRSALRTIGNRISEEGTPPSLGPFVIGLTGTGKVSQGCLSILAELPIVEVSVSDLPALVSNKDADLTKIYLVHAKPEDYLVGLDGRKYDREHYYAHPQSYRSTFCDTVAPYLTLFLNGVGWLPTFPRLMTNEQLTVALDRARSIGGARFTNIGDISCDVEGGLQFLTRATTLSSPFYKIRPPTLPASHPSVQMMSVDILPASLPLDASQHFSKVLLPYLESLIDMYTTGNRDEYSAALERATIAEKGQLADKHAWLQEAVDKYHSEPVVPNASANLEAPSSSDVTVAPEKMEQPGLLRKKRMLLLGSGMVAGPTVDEIAKRGDIQLIVASNSLQEVEKLTQDYLNVQYRVIDMSDKSTVSDLIAEADVVISLLPVAFHTTAAELCIFHHKHLVTASYISNDMRSLHSRAVAADVLLLNEIGLDPGIDHCSAIDLLSQMRAQKKEIVSFTSFCGGLPAPDVLHVPLRYKFSWSPKGVLSAALNSARFRLQNKIYVITGDELLKKYFPDVPITNEFELEGIANRDSMPYADTYGIQNAQTILRGTLRYPGFSNLMQSFKELGLLETQKKIYVDRWTSFVPQCLALTLKDKVDEYNLYPSLDNVIPSDQIDELHDALDWLSLLPSNMAPIEATPMPLLPAQPMTPIDIFAYLLAHKLAYKPHERDMVVLSHEIITQQNSSSPKEVHTSSLITYGTPKASAMARTVGLPVAFAALNVIDGKIAMRGVHGPTDASIYKPVLRGLEQVGLGMKESTRVVVDDDTLESKLAEGIRRSMA</sequence>
<protein>
    <submittedName>
        <fullName evidence="5">Alpha-aminoadipic semialdehyde synthase, mitochondrial</fullName>
    </submittedName>
</protein>
<gene>
    <name evidence="5" type="primary">AASS</name>
    <name evidence="5" type="ORF">Hypma_011123</name>
</gene>
<feature type="domain" description="Alanine dehydrogenase/pyridine nucleotide transhydrogenase N-terminal" evidence="4">
    <location>
        <begin position="25"/>
        <end position="185"/>
    </location>
</feature>
<keyword evidence="6" id="KW-1185">Reference proteome</keyword>
<dbReference type="InParanoid" id="A0A369JIM8"/>
<evidence type="ECO:0000256" key="2">
    <source>
        <dbReference type="ARBA" id="ARBA00023154"/>
    </source>
</evidence>
<dbReference type="Pfam" id="PF03435">
    <property type="entry name" value="Sacchrp_dh_NADP"/>
    <property type="match status" value="1"/>
</dbReference>
<proteinExistence type="predicted"/>
<dbReference type="SUPFAM" id="SSF52283">
    <property type="entry name" value="Formate/glycerate dehydrogenase catalytic domain-like"/>
    <property type="match status" value="1"/>
</dbReference>
<dbReference type="GO" id="GO:0019878">
    <property type="term" value="P:lysine biosynthetic process via aminoadipic acid"/>
    <property type="evidence" value="ECO:0007669"/>
    <property type="project" value="TreeGrafter"/>
</dbReference>
<dbReference type="GO" id="GO:0005737">
    <property type="term" value="C:cytoplasm"/>
    <property type="evidence" value="ECO:0007669"/>
    <property type="project" value="TreeGrafter"/>
</dbReference>
<dbReference type="CDD" id="cd12189">
    <property type="entry name" value="LKR_SDH_like"/>
    <property type="match status" value="1"/>
</dbReference>
<evidence type="ECO:0000313" key="6">
    <source>
        <dbReference type="Proteomes" id="UP000076154"/>
    </source>
</evidence>
<dbReference type="SUPFAM" id="SSF55347">
    <property type="entry name" value="Glyceraldehyde-3-phosphate dehydrogenase-like, C-terminal domain"/>
    <property type="match status" value="1"/>
</dbReference>
<evidence type="ECO:0000256" key="3">
    <source>
        <dbReference type="SAM" id="MobiDB-lite"/>
    </source>
</evidence>
<dbReference type="OrthoDB" id="10059875at2759"/>
<evidence type="ECO:0000256" key="1">
    <source>
        <dbReference type="ARBA" id="ARBA00023002"/>
    </source>
</evidence>
<evidence type="ECO:0000313" key="5">
    <source>
        <dbReference type="EMBL" id="RDB21718.1"/>
    </source>
</evidence>
<accession>A0A369JIM8</accession>
<comment type="caution">
    <text evidence="5">The sequence shown here is derived from an EMBL/GenBank/DDBJ whole genome shotgun (WGS) entry which is preliminary data.</text>
</comment>
<dbReference type="PANTHER" id="PTHR11133:SF22">
    <property type="entry name" value="ALPHA-AMINOADIPIC SEMIALDEHYDE SYNTHASE, MITOCHONDRIAL"/>
    <property type="match status" value="1"/>
</dbReference>
<feature type="region of interest" description="Disordered" evidence="3">
    <location>
        <begin position="1"/>
        <end position="22"/>
    </location>
</feature>
<dbReference type="Pfam" id="PF16653">
    <property type="entry name" value="Sacchrp_dh_C"/>
    <property type="match status" value="1"/>
</dbReference>
<dbReference type="InterPro" id="IPR007886">
    <property type="entry name" value="AlaDH/PNT_N"/>
</dbReference>
<dbReference type="SUPFAM" id="SSF51735">
    <property type="entry name" value="NAD(P)-binding Rossmann-fold domains"/>
    <property type="match status" value="1"/>
</dbReference>
<dbReference type="InterPro" id="IPR036291">
    <property type="entry name" value="NAD(P)-bd_dom_sf"/>
</dbReference>
<dbReference type="SMART" id="SM01003">
    <property type="entry name" value="AlaDh_PNT_N"/>
    <property type="match status" value="1"/>
</dbReference>
<dbReference type="STRING" id="39966.A0A369JIM8"/>
<dbReference type="GO" id="GO:0004753">
    <property type="term" value="F:saccharopine dehydrogenase activity"/>
    <property type="evidence" value="ECO:0007669"/>
    <property type="project" value="TreeGrafter"/>
</dbReference>
<dbReference type="InterPro" id="IPR005097">
    <property type="entry name" value="Sacchrp_dh_NADP-bd"/>
</dbReference>
<dbReference type="EMBL" id="LUEZ02000053">
    <property type="protein sequence ID" value="RDB21718.1"/>
    <property type="molecule type" value="Genomic_DNA"/>
</dbReference>
<keyword evidence="2" id="KW-0028">Amino-acid biosynthesis</keyword>
<reference evidence="5" key="1">
    <citation type="submission" date="2018-04" db="EMBL/GenBank/DDBJ databases">
        <title>Whole genome sequencing of Hypsizygus marmoreus.</title>
        <authorList>
            <person name="Choi I.-G."/>
            <person name="Min B."/>
            <person name="Kim J.-G."/>
            <person name="Kim S."/>
            <person name="Oh Y.-L."/>
            <person name="Kong W.-S."/>
            <person name="Park H."/>
            <person name="Jeong J."/>
            <person name="Song E.-S."/>
        </authorList>
    </citation>
    <scope>NUCLEOTIDE SEQUENCE [LARGE SCALE GENOMIC DNA]</scope>
    <source>
        <strain evidence="5">51987-8</strain>
    </source>
</reference>
<evidence type="ECO:0000259" key="4">
    <source>
        <dbReference type="SMART" id="SM01003"/>
    </source>
</evidence>
<keyword evidence="2" id="KW-0457">Lysine biosynthesis</keyword>
<dbReference type="Gene3D" id="3.40.50.720">
    <property type="entry name" value="NAD(P)-binding Rossmann-like Domain"/>
    <property type="match status" value="2"/>
</dbReference>
<dbReference type="InterPro" id="IPR032095">
    <property type="entry name" value="Sacchrp_dh-like_C"/>
</dbReference>
<dbReference type="Gene3D" id="1.10.1870.10">
    <property type="entry name" value="Domain 3, Saccharopine reductase"/>
    <property type="match status" value="1"/>
</dbReference>